<keyword evidence="3" id="KW-1185">Reference proteome</keyword>
<feature type="region of interest" description="Disordered" evidence="1">
    <location>
        <begin position="344"/>
        <end position="395"/>
    </location>
</feature>
<protein>
    <submittedName>
        <fullName evidence="2">Uncharacterized protein</fullName>
    </submittedName>
</protein>
<dbReference type="AlphaFoldDB" id="A0A8T8T1K1"/>
<comment type="caution">
    <text evidence="2">The sequence shown here is derived from an EMBL/GenBank/DDBJ whole genome shotgun (WGS) entry which is preliminary data.</text>
</comment>
<feature type="region of interest" description="Disordered" evidence="1">
    <location>
        <begin position="291"/>
        <end position="311"/>
    </location>
</feature>
<organism evidence="2 3">
    <name type="scientific">Tilletia indica</name>
    <dbReference type="NCBI Taxonomy" id="43049"/>
    <lineage>
        <taxon>Eukaryota</taxon>
        <taxon>Fungi</taxon>
        <taxon>Dikarya</taxon>
        <taxon>Basidiomycota</taxon>
        <taxon>Ustilaginomycotina</taxon>
        <taxon>Exobasidiomycetes</taxon>
        <taxon>Tilletiales</taxon>
        <taxon>Tilletiaceae</taxon>
        <taxon>Tilletia</taxon>
    </lineage>
</organism>
<evidence type="ECO:0000256" key="1">
    <source>
        <dbReference type="SAM" id="MobiDB-lite"/>
    </source>
</evidence>
<evidence type="ECO:0000313" key="2">
    <source>
        <dbReference type="EMBL" id="KAE8254142.1"/>
    </source>
</evidence>
<proteinExistence type="predicted"/>
<dbReference type="Proteomes" id="UP000077521">
    <property type="component" value="Unassembled WGS sequence"/>
</dbReference>
<name>A0A8T8T1K1_9BASI</name>
<evidence type="ECO:0000313" key="3">
    <source>
        <dbReference type="Proteomes" id="UP000077521"/>
    </source>
</evidence>
<accession>A0A8T8T1K1</accession>
<feature type="compositionally biased region" description="Polar residues" evidence="1">
    <location>
        <begin position="72"/>
        <end position="86"/>
    </location>
</feature>
<feature type="compositionally biased region" description="Low complexity" evidence="1">
    <location>
        <begin position="38"/>
        <end position="48"/>
    </location>
</feature>
<feature type="compositionally biased region" description="Pro residues" evidence="1">
    <location>
        <begin position="20"/>
        <end position="30"/>
    </location>
</feature>
<reference evidence="2" key="1">
    <citation type="submission" date="2016-04" db="EMBL/GenBank/DDBJ databases">
        <authorList>
            <person name="Nguyen H.D."/>
            <person name="Samba Siva P."/>
            <person name="Cullis J."/>
            <person name="Levesque C.A."/>
            <person name="Hambleton S."/>
        </authorList>
    </citation>
    <scope>NUCLEOTIDE SEQUENCE</scope>
    <source>
        <strain evidence="2">DAOMC 236416</strain>
    </source>
</reference>
<gene>
    <name evidence="2" type="ORF">A4X13_0g3522</name>
</gene>
<dbReference type="EMBL" id="LWDF02000201">
    <property type="protein sequence ID" value="KAE8254142.1"/>
    <property type="molecule type" value="Genomic_DNA"/>
</dbReference>
<reference evidence="2" key="2">
    <citation type="journal article" date="2019" name="IMA Fungus">
        <title>Genome sequencing and comparison of five Tilletia species to identify candidate genes for the detection of regulated species infecting wheat.</title>
        <authorList>
            <person name="Nguyen H.D.T."/>
            <person name="Sultana T."/>
            <person name="Kesanakurti P."/>
            <person name="Hambleton S."/>
        </authorList>
    </citation>
    <scope>NUCLEOTIDE SEQUENCE</scope>
    <source>
        <strain evidence="2">DAOMC 236416</strain>
    </source>
</reference>
<sequence>MGTHPLMADAARNGSGTAMGPPPAPNPVPPQTFQDINAQPAQAIALAASSVNNPTVHHQPRLPNEEDDESRVNSSLLGLGNHSMSLDMSRDADSSQAGPSSQRRPRESGSASGDEGDGDLSHSRSGGGKRARLSAVGEDQFDGPINVHKNGGLFSTAFNPYAMPDLDVLGTHWSTAARAALRGRVTGLMRFFRISGYLPPPARSENEPDDHSRKRMRVSRGYESWKCRACGTVLNPVCGETGNARKHISLGKCGGLFAPLESSLLFDQDPEVRDALLRNGARVLNADGTPAVAQHAPSNPGNTAAAPSGLPGQESAWFELANASAAEAERNAAAAAAAANAAANSLPGQNGAGPSSVKLPGTTPQRRKSNVRFRPSDPTGASPSNLKAGGADVSVSVGDTSTASLSQTPVYQQQADGSVLLVGQQQLGAMPASNSSNPALGPSAIVIGPNFRAPSALAVASYFVAVGQPPEHADSLAWRYLFDGVQGMPSAQAIREAMRGGGHQ</sequence>
<feature type="region of interest" description="Disordered" evidence="1">
    <location>
        <begin position="1"/>
        <end position="132"/>
    </location>
</feature>